<feature type="transmembrane region" description="Helical" evidence="8">
    <location>
        <begin position="12"/>
        <end position="36"/>
    </location>
</feature>
<keyword evidence="11" id="KW-1185">Reference proteome</keyword>
<sequence>MTGPLGVPAFRRLWSAGIVSEIGDWVLLVALPVYVYQRTGSAAATATTFVVALLPSLALSPVAGVLADRWDRRRLLVVVALAQAVTLLPLLTGDLVVLNVVTAVQSGLAALGQPAVNALLPTLVPRERVVAANGLVSLGNNLARLVGASLGGLLLGHAGVSGVVLVDAVSFLLAAALLASLPRDRGPAEVAGQEAGQPAGQVVPPWRAWVDGLRELRGPLRPLLAVVVLTATGQGLFVVLFVVFVTERLGGGATEVGLLRGVQAVGGLVAGLLVGVLSRRFAPARLMGASLLAYAVIAALAWNGPLLTTGFGFYLAVFVVVGAPSVLIGVGLMSVLQLSTADEVRGRVLATFLGLFDACQGIGMVLAGALTPLLGLGALLNVQAGLSLVAGALVLATPWGALRSGPGERPPDPGAAHMPVGPRPGPRPRRRR</sequence>
<evidence type="ECO:0000259" key="9">
    <source>
        <dbReference type="PROSITE" id="PS50850"/>
    </source>
</evidence>
<dbReference type="Proteomes" id="UP001596220">
    <property type="component" value="Unassembled WGS sequence"/>
</dbReference>
<dbReference type="InterPro" id="IPR020846">
    <property type="entry name" value="MFS_dom"/>
</dbReference>
<dbReference type="Pfam" id="PF05977">
    <property type="entry name" value="MFS_3"/>
    <property type="match status" value="1"/>
</dbReference>
<evidence type="ECO:0000256" key="6">
    <source>
        <dbReference type="ARBA" id="ARBA00023136"/>
    </source>
</evidence>
<feature type="transmembrane region" description="Helical" evidence="8">
    <location>
        <begin position="382"/>
        <end position="402"/>
    </location>
</feature>
<feature type="transmembrane region" description="Helical" evidence="8">
    <location>
        <begin position="42"/>
        <end position="63"/>
    </location>
</feature>
<proteinExistence type="predicted"/>
<evidence type="ECO:0000256" key="7">
    <source>
        <dbReference type="SAM" id="MobiDB-lite"/>
    </source>
</evidence>
<dbReference type="InterPro" id="IPR010290">
    <property type="entry name" value="TM_effector"/>
</dbReference>
<feature type="domain" description="Major facilitator superfamily (MFS) profile" evidence="9">
    <location>
        <begin position="1"/>
        <end position="185"/>
    </location>
</feature>
<dbReference type="PANTHER" id="PTHR23513">
    <property type="entry name" value="INTEGRAL MEMBRANE EFFLUX PROTEIN-RELATED"/>
    <property type="match status" value="1"/>
</dbReference>
<feature type="transmembrane region" description="Helical" evidence="8">
    <location>
        <begin position="348"/>
        <end position="370"/>
    </location>
</feature>
<dbReference type="RefSeq" id="WP_380633733.1">
    <property type="nucleotide sequence ID" value="NZ_JBHSQO010000004.1"/>
</dbReference>
<evidence type="ECO:0000256" key="1">
    <source>
        <dbReference type="ARBA" id="ARBA00004429"/>
    </source>
</evidence>
<feature type="transmembrane region" description="Helical" evidence="8">
    <location>
        <begin position="314"/>
        <end position="336"/>
    </location>
</feature>
<keyword evidence="2" id="KW-0813">Transport</keyword>
<gene>
    <name evidence="10" type="ORF">ACFP3R_06365</name>
</gene>
<name>A0ABW1P1M0_9PSEU</name>
<accession>A0ABW1P1M0</accession>
<evidence type="ECO:0000256" key="5">
    <source>
        <dbReference type="ARBA" id="ARBA00022989"/>
    </source>
</evidence>
<keyword evidence="6 8" id="KW-0472">Membrane</keyword>
<keyword evidence="5 8" id="KW-1133">Transmembrane helix</keyword>
<evidence type="ECO:0000256" key="3">
    <source>
        <dbReference type="ARBA" id="ARBA00022475"/>
    </source>
</evidence>
<evidence type="ECO:0000256" key="4">
    <source>
        <dbReference type="ARBA" id="ARBA00022692"/>
    </source>
</evidence>
<dbReference type="CDD" id="cd06173">
    <property type="entry name" value="MFS_MefA_like"/>
    <property type="match status" value="1"/>
</dbReference>
<organism evidence="10 11">
    <name type="scientific">Saccharothrix lopnurensis</name>
    <dbReference type="NCBI Taxonomy" id="1670621"/>
    <lineage>
        <taxon>Bacteria</taxon>
        <taxon>Bacillati</taxon>
        <taxon>Actinomycetota</taxon>
        <taxon>Actinomycetes</taxon>
        <taxon>Pseudonocardiales</taxon>
        <taxon>Pseudonocardiaceae</taxon>
        <taxon>Saccharothrix</taxon>
    </lineage>
</organism>
<feature type="transmembrane region" description="Helical" evidence="8">
    <location>
        <begin position="223"/>
        <end position="245"/>
    </location>
</feature>
<feature type="region of interest" description="Disordered" evidence="7">
    <location>
        <begin position="404"/>
        <end position="432"/>
    </location>
</feature>
<feature type="transmembrane region" description="Helical" evidence="8">
    <location>
        <begin position="75"/>
        <end position="98"/>
    </location>
</feature>
<dbReference type="PANTHER" id="PTHR23513:SF9">
    <property type="entry name" value="ENTEROBACTIN EXPORTER ENTS"/>
    <property type="match status" value="1"/>
</dbReference>
<comment type="subcellular location">
    <subcellularLocation>
        <location evidence="1">Cell inner membrane</location>
        <topology evidence="1">Multi-pass membrane protein</topology>
    </subcellularLocation>
</comment>
<dbReference type="InterPro" id="IPR036259">
    <property type="entry name" value="MFS_trans_sf"/>
</dbReference>
<feature type="transmembrane region" description="Helical" evidence="8">
    <location>
        <begin position="154"/>
        <end position="179"/>
    </location>
</feature>
<keyword evidence="3" id="KW-1003">Cell membrane</keyword>
<protein>
    <submittedName>
        <fullName evidence="10">MFS transporter</fullName>
    </submittedName>
</protein>
<evidence type="ECO:0000256" key="2">
    <source>
        <dbReference type="ARBA" id="ARBA00022448"/>
    </source>
</evidence>
<feature type="transmembrane region" description="Helical" evidence="8">
    <location>
        <begin position="257"/>
        <end position="277"/>
    </location>
</feature>
<comment type="caution">
    <text evidence="10">The sequence shown here is derived from an EMBL/GenBank/DDBJ whole genome shotgun (WGS) entry which is preliminary data.</text>
</comment>
<keyword evidence="4 8" id="KW-0812">Transmembrane</keyword>
<dbReference type="SUPFAM" id="SSF103473">
    <property type="entry name" value="MFS general substrate transporter"/>
    <property type="match status" value="1"/>
</dbReference>
<evidence type="ECO:0000256" key="8">
    <source>
        <dbReference type="SAM" id="Phobius"/>
    </source>
</evidence>
<reference evidence="11" key="1">
    <citation type="journal article" date="2019" name="Int. J. Syst. Evol. Microbiol.">
        <title>The Global Catalogue of Microorganisms (GCM) 10K type strain sequencing project: providing services to taxonomists for standard genome sequencing and annotation.</title>
        <authorList>
            <consortium name="The Broad Institute Genomics Platform"/>
            <consortium name="The Broad Institute Genome Sequencing Center for Infectious Disease"/>
            <person name="Wu L."/>
            <person name="Ma J."/>
        </authorList>
    </citation>
    <scope>NUCLEOTIDE SEQUENCE [LARGE SCALE GENOMIC DNA]</scope>
    <source>
        <strain evidence="11">CGMCC 4.7246</strain>
    </source>
</reference>
<dbReference type="PROSITE" id="PS50850">
    <property type="entry name" value="MFS"/>
    <property type="match status" value="1"/>
</dbReference>
<evidence type="ECO:0000313" key="11">
    <source>
        <dbReference type="Proteomes" id="UP001596220"/>
    </source>
</evidence>
<evidence type="ECO:0000313" key="10">
    <source>
        <dbReference type="EMBL" id="MFC6088892.1"/>
    </source>
</evidence>
<dbReference type="EMBL" id="JBHSQO010000004">
    <property type="protein sequence ID" value="MFC6088892.1"/>
    <property type="molecule type" value="Genomic_DNA"/>
</dbReference>
<feature type="transmembrane region" description="Helical" evidence="8">
    <location>
        <begin position="284"/>
        <end position="302"/>
    </location>
</feature>
<dbReference type="Gene3D" id="1.20.1250.20">
    <property type="entry name" value="MFS general substrate transporter like domains"/>
    <property type="match status" value="1"/>
</dbReference>